<sequence length="239" mass="25288">MRSNLTGVPEGANVLFSKSFILALTALLPLINPIGSALVFLGLVRDEPAAVYRQLARKIAFSTFGFLIVIEFLGSLLLAFFGISLPIVQVTGGIVIAATAWALLFEKDANASNRAKHQEIEGSAPTEDEDLNDKIFYPFTFPITAGPGTLVVTITLSAHATASSLIEKGEAYGGIALAAAVLSASVYLCYGYAPKLIKAVSPATVHGILRVMAFILMCIGVQIAWNGMSLLGMVLPVHH</sequence>
<feature type="transmembrane region" description="Helical" evidence="7">
    <location>
        <begin position="171"/>
        <end position="193"/>
    </location>
</feature>
<comment type="similarity">
    <text evidence="2 7">Belongs to the UPF0056 (MarC) family.</text>
</comment>
<dbReference type="Pfam" id="PF01914">
    <property type="entry name" value="MarC"/>
    <property type="match status" value="1"/>
</dbReference>
<reference evidence="8 9" key="1">
    <citation type="submission" date="2020-08" db="EMBL/GenBank/DDBJ databases">
        <title>Genomic Encyclopedia of Type Strains, Phase IV (KMG-V): Genome sequencing to study the core and pangenomes of soil and plant-associated prokaryotes.</title>
        <authorList>
            <person name="Whitman W."/>
        </authorList>
    </citation>
    <scope>NUCLEOTIDE SEQUENCE [LARGE SCALE GENOMIC DNA]</scope>
    <source>
        <strain evidence="8 9">X5P3</strain>
    </source>
</reference>
<evidence type="ECO:0000256" key="2">
    <source>
        <dbReference type="ARBA" id="ARBA00009784"/>
    </source>
</evidence>
<dbReference type="Proteomes" id="UP000584867">
    <property type="component" value="Unassembled WGS sequence"/>
</dbReference>
<dbReference type="GO" id="GO:0005886">
    <property type="term" value="C:plasma membrane"/>
    <property type="evidence" value="ECO:0007669"/>
    <property type="project" value="UniProtKB-SubCell"/>
</dbReference>
<evidence type="ECO:0000256" key="4">
    <source>
        <dbReference type="ARBA" id="ARBA00022692"/>
    </source>
</evidence>
<feature type="transmembrane region" description="Helical" evidence="7">
    <location>
        <begin position="135"/>
        <end position="159"/>
    </location>
</feature>
<feature type="transmembrane region" description="Helical" evidence="7">
    <location>
        <begin position="205"/>
        <end position="225"/>
    </location>
</feature>
<keyword evidence="5 7" id="KW-1133">Transmembrane helix</keyword>
<feature type="transmembrane region" description="Helical" evidence="7">
    <location>
        <begin position="55"/>
        <end position="81"/>
    </location>
</feature>
<organism evidence="8 9">
    <name type="scientific">Granulicella mallensis</name>
    <dbReference type="NCBI Taxonomy" id="940614"/>
    <lineage>
        <taxon>Bacteria</taxon>
        <taxon>Pseudomonadati</taxon>
        <taxon>Acidobacteriota</taxon>
        <taxon>Terriglobia</taxon>
        <taxon>Terriglobales</taxon>
        <taxon>Acidobacteriaceae</taxon>
        <taxon>Granulicella</taxon>
    </lineage>
</organism>
<protein>
    <recommendedName>
        <fullName evidence="7">UPF0056 membrane protein</fullName>
    </recommendedName>
</protein>
<evidence type="ECO:0000256" key="6">
    <source>
        <dbReference type="ARBA" id="ARBA00023136"/>
    </source>
</evidence>
<proteinExistence type="inferred from homology"/>
<feature type="transmembrane region" description="Helical" evidence="7">
    <location>
        <begin position="87"/>
        <end position="105"/>
    </location>
</feature>
<dbReference type="EMBL" id="JACHIO010000025">
    <property type="protein sequence ID" value="MBB5066269.1"/>
    <property type="molecule type" value="Genomic_DNA"/>
</dbReference>
<dbReference type="PANTHER" id="PTHR33508">
    <property type="entry name" value="UPF0056 MEMBRANE PROTEIN YHCE"/>
    <property type="match status" value="1"/>
</dbReference>
<gene>
    <name evidence="8" type="ORF">HDF15_004645</name>
</gene>
<feature type="transmembrane region" description="Helical" evidence="7">
    <location>
        <begin position="20"/>
        <end position="43"/>
    </location>
</feature>
<dbReference type="InterPro" id="IPR002771">
    <property type="entry name" value="Multi_antbiot-R_MarC"/>
</dbReference>
<evidence type="ECO:0000256" key="5">
    <source>
        <dbReference type="ARBA" id="ARBA00022989"/>
    </source>
</evidence>
<evidence type="ECO:0000256" key="7">
    <source>
        <dbReference type="RuleBase" id="RU362048"/>
    </source>
</evidence>
<evidence type="ECO:0000313" key="8">
    <source>
        <dbReference type="EMBL" id="MBB5066269.1"/>
    </source>
</evidence>
<evidence type="ECO:0000313" key="9">
    <source>
        <dbReference type="Proteomes" id="UP000584867"/>
    </source>
</evidence>
<comment type="caution">
    <text evidence="8">The sequence shown here is derived from an EMBL/GenBank/DDBJ whole genome shotgun (WGS) entry which is preliminary data.</text>
</comment>
<keyword evidence="6 7" id="KW-0472">Membrane</keyword>
<keyword evidence="3" id="KW-1003">Cell membrane</keyword>
<dbReference type="AlphaFoldDB" id="A0A7W7ZV46"/>
<comment type="subcellular location">
    <subcellularLocation>
        <location evidence="1 7">Cell membrane</location>
        <topology evidence="1 7">Multi-pass membrane protein</topology>
    </subcellularLocation>
</comment>
<dbReference type="RefSeq" id="WP_184259646.1">
    <property type="nucleotide sequence ID" value="NZ_JACHIO010000025.1"/>
</dbReference>
<evidence type="ECO:0000256" key="1">
    <source>
        <dbReference type="ARBA" id="ARBA00004651"/>
    </source>
</evidence>
<accession>A0A7W7ZV46</accession>
<evidence type="ECO:0000256" key="3">
    <source>
        <dbReference type="ARBA" id="ARBA00022475"/>
    </source>
</evidence>
<keyword evidence="4 7" id="KW-0812">Transmembrane</keyword>
<name>A0A7W7ZV46_9BACT</name>
<dbReference type="PANTHER" id="PTHR33508:SF1">
    <property type="entry name" value="UPF0056 MEMBRANE PROTEIN YHCE"/>
    <property type="match status" value="1"/>
</dbReference>